<evidence type="ECO:0000313" key="14">
    <source>
        <dbReference type="EMBL" id="PNS16934.1"/>
    </source>
</evidence>
<dbReference type="GO" id="GO:0005975">
    <property type="term" value="P:carbohydrate metabolic process"/>
    <property type="evidence" value="ECO:0007669"/>
    <property type="project" value="InterPro"/>
</dbReference>
<protein>
    <recommendedName>
        <fullName evidence="6">Mannose-6-phosphate isomerase</fullName>
        <ecNumber evidence="5">5.3.1.8</ecNumber>
    </recommendedName>
    <alternativeName>
        <fullName evidence="10">Phosphohexomutase</fullName>
    </alternativeName>
    <alternativeName>
        <fullName evidence="11">Phosphomannose isomerase</fullName>
    </alternativeName>
</protein>
<dbReference type="GO" id="GO:0009298">
    <property type="term" value="P:GDP-mannose biosynthetic process"/>
    <property type="evidence" value="ECO:0007669"/>
    <property type="project" value="UniProtKB-UniPathway"/>
</dbReference>
<name>A0A2K1QPA3_9PEZI</name>
<dbReference type="InParanoid" id="A0A2K1QPA3"/>
<evidence type="ECO:0000256" key="3">
    <source>
        <dbReference type="ARBA" id="ARBA00004666"/>
    </source>
</evidence>
<dbReference type="PRINTS" id="PR00714">
    <property type="entry name" value="MAN6PISMRASE"/>
</dbReference>
<evidence type="ECO:0000256" key="7">
    <source>
        <dbReference type="ARBA" id="ARBA00022723"/>
    </source>
</evidence>
<accession>A0A2K1QPA3</accession>
<sequence>MAVPSVLQLQCSCNRYPWGKKGSEGLAAQLCEKTPGWDGKGPPTKFSIDPEESYAEMWMGTYPDLPTYVLSTGQDLQEVIDRNADQLIGGAVLKKFGHSKLPFLPKILSVAKALPLQLHPNKEIAAELHKKDPSNFTDPNHKPEIALALTDFEAFAGFKPFDIILELIKLEPLKRFMPSSGNLDKSELREIVRTMLKLEESEVRAIVEDLQALPSSAFGFEKHIQPLISRLAQQYDKADNGILVTLITMNYLQLKPGECISVPADGIHAWLSGDIVECMARSNNVLNTGFCPRPERNSIDLFCKCLTFSPMGQRECMVLPKQYPGAKHGKTKVFRPEMNEFNVLTTTLGENDEEVLDPIEGPSIAFATQGSGTLRANGEEYKVKEGSVWFVGKGTEIGLESKTGLVFHTTYADPST</sequence>
<dbReference type="NCBIfam" id="TIGR00218">
    <property type="entry name" value="manA"/>
    <property type="match status" value="1"/>
</dbReference>
<dbReference type="PANTHER" id="PTHR10309">
    <property type="entry name" value="MANNOSE-6-PHOSPHATE ISOMERASE"/>
    <property type="match status" value="1"/>
</dbReference>
<organism evidence="14 15">
    <name type="scientific">Sphaceloma murrayae</name>
    <dbReference type="NCBI Taxonomy" id="2082308"/>
    <lineage>
        <taxon>Eukaryota</taxon>
        <taxon>Fungi</taxon>
        <taxon>Dikarya</taxon>
        <taxon>Ascomycota</taxon>
        <taxon>Pezizomycotina</taxon>
        <taxon>Dothideomycetes</taxon>
        <taxon>Dothideomycetidae</taxon>
        <taxon>Myriangiales</taxon>
        <taxon>Elsinoaceae</taxon>
        <taxon>Sphaceloma</taxon>
    </lineage>
</organism>
<evidence type="ECO:0000256" key="6">
    <source>
        <dbReference type="ARBA" id="ARBA00018236"/>
    </source>
</evidence>
<evidence type="ECO:0000256" key="12">
    <source>
        <dbReference type="PIRSR" id="PIRSR001480-2"/>
    </source>
</evidence>
<evidence type="ECO:0000313" key="15">
    <source>
        <dbReference type="Proteomes" id="UP000243797"/>
    </source>
</evidence>
<dbReference type="Gene3D" id="1.10.441.10">
    <property type="entry name" value="Phosphomannose Isomerase, domain 2"/>
    <property type="match status" value="1"/>
</dbReference>
<dbReference type="CDD" id="cd07011">
    <property type="entry name" value="cupin_PMI_type_I_N"/>
    <property type="match status" value="1"/>
</dbReference>
<dbReference type="GO" id="GO:0004476">
    <property type="term" value="F:mannose-6-phosphate isomerase activity"/>
    <property type="evidence" value="ECO:0007669"/>
    <property type="project" value="UniProtKB-EC"/>
</dbReference>
<dbReference type="EMBL" id="NKHZ01000055">
    <property type="protein sequence ID" value="PNS16934.1"/>
    <property type="molecule type" value="Genomic_DNA"/>
</dbReference>
<feature type="binding site" evidence="12">
    <location>
        <position position="268"/>
    </location>
    <ligand>
        <name>Zn(2+)</name>
        <dbReference type="ChEBI" id="CHEBI:29105"/>
    </ligand>
</feature>
<keyword evidence="9 14" id="KW-0413">Isomerase</keyword>
<dbReference type="AlphaFoldDB" id="A0A2K1QPA3"/>
<keyword evidence="15" id="KW-1185">Reference proteome</keyword>
<comment type="caution">
    <text evidence="14">The sequence shown here is derived from an EMBL/GenBank/DDBJ whole genome shotgun (WGS) entry which is preliminary data.</text>
</comment>
<feature type="binding site" evidence="12">
    <location>
        <position position="117"/>
    </location>
    <ligand>
        <name>Zn(2+)</name>
        <dbReference type="ChEBI" id="CHEBI:29105"/>
    </ligand>
</feature>
<evidence type="ECO:0000256" key="4">
    <source>
        <dbReference type="ARBA" id="ARBA00010772"/>
    </source>
</evidence>
<feature type="binding site" evidence="12">
    <location>
        <position position="119"/>
    </location>
    <ligand>
        <name>Zn(2+)</name>
        <dbReference type="ChEBI" id="CHEBI:29105"/>
    </ligand>
</feature>
<dbReference type="InterPro" id="IPR014710">
    <property type="entry name" value="RmlC-like_jellyroll"/>
</dbReference>
<comment type="similarity">
    <text evidence="4">Belongs to the mannose-6-phosphate isomerase type 1 family.</text>
</comment>
<dbReference type="SUPFAM" id="SSF51182">
    <property type="entry name" value="RmlC-like cupins"/>
    <property type="match status" value="1"/>
</dbReference>
<dbReference type="PANTHER" id="PTHR10309:SF4">
    <property type="entry name" value="MANNOSE-6-PHOSPHATE ISOMERASE"/>
    <property type="match status" value="1"/>
</dbReference>
<proteinExistence type="inferred from homology"/>
<dbReference type="GO" id="GO:0008270">
    <property type="term" value="F:zinc ion binding"/>
    <property type="evidence" value="ECO:0007669"/>
    <property type="project" value="InterPro"/>
</dbReference>
<feature type="binding site" evidence="12">
    <location>
        <position position="144"/>
    </location>
    <ligand>
        <name>Zn(2+)</name>
        <dbReference type="ChEBI" id="CHEBI:29105"/>
    </ligand>
</feature>
<dbReference type="InterPro" id="IPR016305">
    <property type="entry name" value="Mannose-6-P_Isomerase"/>
</dbReference>
<dbReference type="STRING" id="2082308.A0A2K1QPA3"/>
<dbReference type="InterPro" id="IPR001250">
    <property type="entry name" value="Man6P_Isoase-1"/>
</dbReference>
<dbReference type="OrthoDB" id="6605218at2759"/>
<dbReference type="Proteomes" id="UP000243797">
    <property type="component" value="Unassembled WGS sequence"/>
</dbReference>
<dbReference type="EC" id="5.3.1.8" evidence="5"/>
<evidence type="ECO:0000256" key="10">
    <source>
        <dbReference type="ARBA" id="ARBA00029741"/>
    </source>
</evidence>
<dbReference type="PIRSF" id="PIRSF001480">
    <property type="entry name" value="Mannose-6-phosphate_isomerase"/>
    <property type="match status" value="1"/>
</dbReference>
<evidence type="ECO:0000256" key="8">
    <source>
        <dbReference type="ARBA" id="ARBA00022833"/>
    </source>
</evidence>
<reference evidence="14 15" key="1">
    <citation type="submission" date="2017-06" db="EMBL/GenBank/DDBJ databases">
        <title>Draft genome sequence of a variant of Elsinoe murrayae.</title>
        <authorList>
            <person name="Cheng Q."/>
        </authorList>
    </citation>
    <scope>NUCLEOTIDE SEQUENCE [LARGE SCALE GENOMIC DNA]</scope>
    <source>
        <strain evidence="14 15">CQ-2017a</strain>
    </source>
</reference>
<dbReference type="GO" id="GO:0005829">
    <property type="term" value="C:cytosol"/>
    <property type="evidence" value="ECO:0007669"/>
    <property type="project" value="TreeGrafter"/>
</dbReference>
<comment type="catalytic activity">
    <reaction evidence="1">
        <text>D-mannose 6-phosphate = D-fructose 6-phosphate</text>
        <dbReference type="Rhea" id="RHEA:12356"/>
        <dbReference type="ChEBI" id="CHEBI:58735"/>
        <dbReference type="ChEBI" id="CHEBI:61527"/>
        <dbReference type="EC" id="5.3.1.8"/>
    </reaction>
</comment>
<comment type="function">
    <text evidence="2">Involved in the synthesis of the GDP-mannose and dolichol-phosphate-mannose required for a number of critical mannosyl transfer reactions.</text>
</comment>
<evidence type="ECO:0000256" key="9">
    <source>
        <dbReference type="ARBA" id="ARBA00023235"/>
    </source>
</evidence>
<comment type="pathway">
    <text evidence="3">Nucleotide-sugar biosynthesis; GDP-alpha-D-mannose biosynthesis; alpha-D-mannose 1-phosphate from D-fructose 6-phosphate: step 1/2.</text>
</comment>
<dbReference type="Gene3D" id="2.60.120.10">
    <property type="entry name" value="Jelly Rolls"/>
    <property type="match status" value="2"/>
</dbReference>
<evidence type="ECO:0000256" key="11">
    <source>
        <dbReference type="ARBA" id="ARBA00030762"/>
    </source>
</evidence>
<feature type="domain" description="Phosphomannose isomerase type I catalytic" evidence="13">
    <location>
        <begin position="7"/>
        <end position="160"/>
    </location>
</feature>
<evidence type="ECO:0000259" key="13">
    <source>
        <dbReference type="Pfam" id="PF20511"/>
    </source>
</evidence>
<dbReference type="UniPathway" id="UPA00126">
    <property type="reaction ID" value="UER00423"/>
</dbReference>
<evidence type="ECO:0000256" key="1">
    <source>
        <dbReference type="ARBA" id="ARBA00000757"/>
    </source>
</evidence>
<dbReference type="Pfam" id="PF20511">
    <property type="entry name" value="PMI_typeI_cat"/>
    <property type="match status" value="1"/>
</dbReference>
<dbReference type="InterPro" id="IPR046457">
    <property type="entry name" value="PMI_typeI_cat"/>
</dbReference>
<comment type="cofactor">
    <cofactor evidence="12">
        <name>Zn(2+)</name>
        <dbReference type="ChEBI" id="CHEBI:29105"/>
    </cofactor>
    <text evidence="12">Binds 1 zinc ion per subunit.</text>
</comment>
<gene>
    <name evidence="14" type="ORF">CAC42_4898</name>
</gene>
<keyword evidence="7 12" id="KW-0479">Metal-binding</keyword>
<evidence type="ECO:0000256" key="5">
    <source>
        <dbReference type="ARBA" id="ARBA00011956"/>
    </source>
</evidence>
<dbReference type="InterPro" id="IPR011051">
    <property type="entry name" value="RmlC_Cupin_sf"/>
</dbReference>
<keyword evidence="8 12" id="KW-0862">Zinc</keyword>
<evidence type="ECO:0000256" key="2">
    <source>
        <dbReference type="ARBA" id="ARBA00002564"/>
    </source>
</evidence>